<sequence length="164" mass="18973">MIYTTRPYYTRRLNVRVVRTRLVRDRLVRDRLVRDRLVRAVSYASVVRVSVATSYATRPSLFYSLYATVSTPSSSQALSLSTISDSISFIGVRLYASDSWRHHSCSSVSYSRPSFMRQKSFQKNQISYASEQDYTSVFYSTVNLLEMRQSRYASVSELRPSLDK</sequence>
<comment type="caution">
    <text evidence="1">The sequence shown here is derived from an EMBL/GenBank/DDBJ whole genome shotgun (WGS) entry which is preliminary data.</text>
</comment>
<dbReference type="AlphaFoldDB" id="A0A812CI87"/>
<evidence type="ECO:0000313" key="1">
    <source>
        <dbReference type="EMBL" id="CAE1266765.1"/>
    </source>
</evidence>
<protein>
    <submittedName>
        <fullName evidence="1">Uncharacterized protein</fullName>
    </submittedName>
</protein>
<dbReference type="Proteomes" id="UP000597762">
    <property type="component" value="Unassembled WGS sequence"/>
</dbReference>
<keyword evidence="2" id="KW-1185">Reference proteome</keyword>
<name>A0A812CI87_ACAPH</name>
<gene>
    <name evidence="1" type="ORF">SPHA_35325</name>
</gene>
<organism evidence="1 2">
    <name type="scientific">Acanthosepion pharaonis</name>
    <name type="common">Pharaoh cuttlefish</name>
    <name type="synonym">Sepia pharaonis</name>
    <dbReference type="NCBI Taxonomy" id="158019"/>
    <lineage>
        <taxon>Eukaryota</taxon>
        <taxon>Metazoa</taxon>
        <taxon>Spiralia</taxon>
        <taxon>Lophotrochozoa</taxon>
        <taxon>Mollusca</taxon>
        <taxon>Cephalopoda</taxon>
        <taxon>Coleoidea</taxon>
        <taxon>Decapodiformes</taxon>
        <taxon>Sepiida</taxon>
        <taxon>Sepiina</taxon>
        <taxon>Sepiidae</taxon>
        <taxon>Acanthosepion</taxon>
    </lineage>
</organism>
<proteinExistence type="predicted"/>
<evidence type="ECO:0000313" key="2">
    <source>
        <dbReference type="Proteomes" id="UP000597762"/>
    </source>
</evidence>
<reference evidence="1" key="1">
    <citation type="submission" date="2021-01" db="EMBL/GenBank/DDBJ databases">
        <authorList>
            <person name="Li R."/>
            <person name="Bekaert M."/>
        </authorList>
    </citation>
    <scope>NUCLEOTIDE SEQUENCE</scope>
    <source>
        <strain evidence="1">Farmed</strain>
    </source>
</reference>
<accession>A0A812CI87</accession>
<dbReference type="EMBL" id="CAHIKZ030001516">
    <property type="protein sequence ID" value="CAE1266765.1"/>
    <property type="molecule type" value="Genomic_DNA"/>
</dbReference>